<dbReference type="PRINTS" id="PR00704">
    <property type="entry name" value="CALPAIN"/>
</dbReference>
<keyword evidence="16" id="KW-0472">Membrane</keyword>
<evidence type="ECO:0000313" key="26">
    <source>
        <dbReference type="EMBL" id="KAJ3610335.1"/>
    </source>
</evidence>
<dbReference type="EMBL" id="JANIIK010000038">
    <property type="protein sequence ID" value="KAJ3610335.1"/>
    <property type="molecule type" value="Genomic_DNA"/>
</dbReference>
<evidence type="ECO:0000256" key="9">
    <source>
        <dbReference type="ARBA" id="ARBA00022490"/>
    </source>
</evidence>
<dbReference type="OrthoDB" id="424753at2759"/>
<evidence type="ECO:0000256" key="16">
    <source>
        <dbReference type="ARBA" id="ARBA00023136"/>
    </source>
</evidence>
<dbReference type="SUPFAM" id="SSF49758">
    <property type="entry name" value="Calpain large subunit, middle domain (domain III)"/>
    <property type="match status" value="1"/>
</dbReference>
<dbReference type="SUPFAM" id="SSF47473">
    <property type="entry name" value="EF-hand"/>
    <property type="match status" value="1"/>
</dbReference>
<keyword evidence="11" id="KW-0479">Metal-binding</keyword>
<evidence type="ECO:0000256" key="7">
    <source>
        <dbReference type="ARBA" id="ARBA00014052"/>
    </source>
</evidence>
<keyword evidence="14 22" id="KW-0788">Thiol protease</keyword>
<dbReference type="GO" id="GO:0005737">
    <property type="term" value="C:cytoplasm"/>
    <property type="evidence" value="ECO:0007669"/>
    <property type="project" value="UniProtKB-SubCell"/>
</dbReference>
<dbReference type="SMART" id="SM00720">
    <property type="entry name" value="calpain_III"/>
    <property type="match status" value="1"/>
</dbReference>
<evidence type="ECO:0000256" key="4">
    <source>
        <dbReference type="ARBA" id="ARBA00004496"/>
    </source>
</evidence>
<evidence type="ECO:0000256" key="21">
    <source>
        <dbReference type="PIRSR" id="PIRSR622684-1"/>
    </source>
</evidence>
<dbReference type="Proteomes" id="UP001148018">
    <property type="component" value="Unassembled WGS sequence"/>
</dbReference>
<feature type="domain" description="ADF-H" evidence="25">
    <location>
        <begin position="676"/>
        <end position="822"/>
    </location>
</feature>
<evidence type="ECO:0000259" key="23">
    <source>
        <dbReference type="PROSITE" id="PS50203"/>
    </source>
</evidence>
<protein>
    <recommendedName>
        <fullName evidence="7">Calpain-2 catalytic subunit</fullName>
        <ecNumber evidence="6">3.4.22.53</ecNumber>
    </recommendedName>
    <alternativeName>
        <fullName evidence="18">Calcium-activated neutral proteinase 2</fullName>
    </alternativeName>
    <alternativeName>
        <fullName evidence="19">Calpain M-type</fullName>
    </alternativeName>
    <alternativeName>
        <fullName evidence="20">Calpain-2 large subunit</fullName>
    </alternativeName>
    <alternativeName>
        <fullName evidence="17">Millimolar-calpain</fullName>
    </alternativeName>
</protein>
<evidence type="ECO:0000256" key="13">
    <source>
        <dbReference type="ARBA" id="ARBA00022801"/>
    </source>
</evidence>
<feature type="active site" evidence="21 22">
    <location>
        <position position="239"/>
    </location>
</feature>
<dbReference type="InterPro" id="IPR033883">
    <property type="entry name" value="C2_III"/>
</dbReference>
<dbReference type="InterPro" id="IPR011992">
    <property type="entry name" value="EF-hand-dom_pair"/>
</dbReference>
<keyword evidence="10 22" id="KW-0645">Protease</keyword>
<keyword evidence="15" id="KW-0106">Calcium</keyword>
<evidence type="ECO:0000256" key="11">
    <source>
        <dbReference type="ARBA" id="ARBA00022723"/>
    </source>
</evidence>
<dbReference type="InterPro" id="IPR029006">
    <property type="entry name" value="ADF-H/Gelsolin-like_dom_sf"/>
</dbReference>
<dbReference type="Pfam" id="PF00241">
    <property type="entry name" value="Cofilin_ADF"/>
    <property type="match status" value="1"/>
</dbReference>
<dbReference type="SUPFAM" id="SSF55753">
    <property type="entry name" value="Actin depolymerizing proteins"/>
    <property type="match status" value="1"/>
</dbReference>
<comment type="cofactor">
    <cofactor evidence="2">
        <name>Ca(2+)</name>
        <dbReference type="ChEBI" id="CHEBI:29108"/>
    </cofactor>
</comment>
<dbReference type="InterPro" id="IPR022682">
    <property type="entry name" value="Calpain_domain_III"/>
</dbReference>
<dbReference type="InterPro" id="IPR002108">
    <property type="entry name" value="ADF-H"/>
</dbReference>
<dbReference type="InterPro" id="IPR022684">
    <property type="entry name" value="Calpain_cysteine_protease"/>
</dbReference>
<comment type="similarity">
    <text evidence="5">Belongs to the peptidase C2 family.</text>
</comment>
<feature type="active site" evidence="21 22">
    <location>
        <position position="105"/>
    </location>
</feature>
<dbReference type="InterPro" id="IPR000169">
    <property type="entry name" value="Pept_cys_AS"/>
</dbReference>
<dbReference type="FunFam" id="3.90.70.10:FF:000001">
    <property type="entry name" value="Calpain-1 catalytic subunit"/>
    <property type="match status" value="1"/>
</dbReference>
<dbReference type="PROSITE" id="PS51263">
    <property type="entry name" value="ADF_H"/>
    <property type="match status" value="1"/>
</dbReference>
<dbReference type="InterPro" id="IPR002048">
    <property type="entry name" value="EF_hand_dom"/>
</dbReference>
<evidence type="ECO:0000256" key="15">
    <source>
        <dbReference type="ARBA" id="ARBA00022837"/>
    </source>
</evidence>
<dbReference type="GO" id="GO:0004198">
    <property type="term" value="F:calcium-dependent cysteine-type endopeptidase activity"/>
    <property type="evidence" value="ECO:0007669"/>
    <property type="project" value="UniProtKB-EC"/>
</dbReference>
<dbReference type="PROSITE" id="PS00139">
    <property type="entry name" value="THIOL_PROTEASE_CYS"/>
    <property type="match status" value="1"/>
</dbReference>
<reference evidence="26" key="1">
    <citation type="submission" date="2022-07" db="EMBL/GenBank/DDBJ databases">
        <title>Chromosome-level genome of Muraenolepis orangiensis.</title>
        <authorList>
            <person name="Kim J."/>
        </authorList>
    </citation>
    <scope>NUCLEOTIDE SEQUENCE</scope>
    <source>
        <strain evidence="26">KU_S4_2022</strain>
        <tissue evidence="26">Muscle</tissue>
    </source>
</reference>
<dbReference type="InterPro" id="IPR036213">
    <property type="entry name" value="Calpain_III_sf"/>
</dbReference>
<evidence type="ECO:0000256" key="10">
    <source>
        <dbReference type="ARBA" id="ARBA00022670"/>
    </source>
</evidence>
<dbReference type="SMART" id="SM00102">
    <property type="entry name" value="ADF"/>
    <property type="match status" value="1"/>
</dbReference>
<evidence type="ECO:0000256" key="20">
    <source>
        <dbReference type="ARBA" id="ARBA00032544"/>
    </source>
</evidence>
<comment type="subcellular location">
    <subcellularLocation>
        <location evidence="3">Cell membrane</location>
    </subcellularLocation>
    <subcellularLocation>
        <location evidence="4">Cytoplasm</location>
    </subcellularLocation>
</comment>
<dbReference type="Gene3D" id="2.60.120.380">
    <property type="match status" value="1"/>
</dbReference>
<dbReference type="Gene3D" id="3.90.70.10">
    <property type="entry name" value="Cysteine proteinases"/>
    <property type="match status" value="1"/>
</dbReference>
<evidence type="ECO:0000256" key="14">
    <source>
        <dbReference type="ARBA" id="ARBA00022807"/>
    </source>
</evidence>
<dbReference type="Pfam" id="PF00648">
    <property type="entry name" value="Peptidase_C2"/>
    <property type="match status" value="1"/>
</dbReference>
<dbReference type="CDD" id="cd00044">
    <property type="entry name" value="CysPc"/>
    <property type="match status" value="1"/>
</dbReference>
<keyword evidence="9" id="KW-0963">Cytoplasm</keyword>
<dbReference type="Gene3D" id="1.10.238.10">
    <property type="entry name" value="EF-hand"/>
    <property type="match status" value="1"/>
</dbReference>
<dbReference type="Gene3D" id="3.40.20.10">
    <property type="entry name" value="Severin"/>
    <property type="match status" value="1"/>
</dbReference>
<dbReference type="CDD" id="cd00214">
    <property type="entry name" value="Calpain_III"/>
    <property type="match status" value="1"/>
</dbReference>
<evidence type="ECO:0000259" key="24">
    <source>
        <dbReference type="PROSITE" id="PS50222"/>
    </source>
</evidence>
<comment type="catalytic activity">
    <reaction evidence="1">
        <text>Broad endopeptidase specificity.</text>
        <dbReference type="EC" id="3.4.22.53"/>
    </reaction>
</comment>
<dbReference type="EC" id="3.4.22.53" evidence="6"/>
<keyword evidence="13 22" id="KW-0378">Hydrolase</keyword>
<sequence>MSGIASKLQHEREKAQGIGGYTRAVHHYNQDFQALRRDCLERGQLFEDESFEPVTSSLGFKDLGPGSYKVRGIRWKRPTELCRSPKFIIKEATRTDICQGALGDCWLLAAIASLTLNKQFWQFGEWVDVVVDDRLPTKDGELLFVHSADGSEFWSALLEKAYAKLNGCYEALSGGSTTEGFEDFTGGIAETHNLQKPRPHLFKIIRKALDRGSLLGCSINITSASDSEAITSRKLVKGHAYSVTGAEQVAYRGDQVQLIRVRNPWGKVEWNGAWSDNSTEWRHVGAQDRDRLTKRSEDGEFWLSFSDFLRQYSTLEICNLTPDALTDDQYKKWALSEFEEGWRRGSTAGGCRNFPDTFWRNPQFVIKLEKEDDDPDDGENGCTVIVGLMQKYKRRMRKMGEDLEFMGFAIYEMPKEFSGRKQVHMKRRFFQTNCSEARSETFTNMREVCNRFSLPPGEYLIIPSTFKPDHNADFYLRVFSEKQADFQEIDDPIECNIKQIEVDEDDISDKFKNLFGQLSGKDLEMSAFELHRVLNRVVGKRDDIKTTGFSLATCRNMTNLLDKDGTGKLGLLEFNILWTKIDQMLNLYKKRDTNDSGCMSTSEMRMAVEEAGFSLSNPLHQIIVARYSEPDLSIDFDNFVACMIRLEIVFSTFKALDKGMGRVELSALETSIQTSGIKVTDEAKRCLDSIKIRHHNDDPLERYKILFLKIQNDEIVVDLDNCIRVKDVQNVDVVDLLREKVKSYPCCYVVYDCCYVTKESEKNELVSIMWSNDNLAGVKMKMQYASSKDSLKRALAACGIKHEWQWNDLVDMKDESILDSLGKGLEILMLEGKARN</sequence>
<evidence type="ECO:0000256" key="12">
    <source>
        <dbReference type="ARBA" id="ARBA00022737"/>
    </source>
</evidence>
<keyword evidence="8" id="KW-1003">Cell membrane</keyword>
<dbReference type="GO" id="GO:0006508">
    <property type="term" value="P:proteolysis"/>
    <property type="evidence" value="ECO:0007669"/>
    <property type="project" value="UniProtKB-KW"/>
</dbReference>
<organism evidence="26 27">
    <name type="scientific">Muraenolepis orangiensis</name>
    <name type="common">Patagonian moray cod</name>
    <dbReference type="NCBI Taxonomy" id="630683"/>
    <lineage>
        <taxon>Eukaryota</taxon>
        <taxon>Metazoa</taxon>
        <taxon>Chordata</taxon>
        <taxon>Craniata</taxon>
        <taxon>Vertebrata</taxon>
        <taxon>Euteleostomi</taxon>
        <taxon>Actinopterygii</taxon>
        <taxon>Neopterygii</taxon>
        <taxon>Teleostei</taxon>
        <taxon>Neoteleostei</taxon>
        <taxon>Acanthomorphata</taxon>
        <taxon>Zeiogadaria</taxon>
        <taxon>Gadariae</taxon>
        <taxon>Gadiformes</taxon>
        <taxon>Muraenolepidoidei</taxon>
        <taxon>Muraenolepididae</taxon>
        <taxon>Muraenolepis</taxon>
    </lineage>
</organism>
<dbReference type="AlphaFoldDB" id="A0A9Q0EN74"/>
<dbReference type="PANTHER" id="PTHR10183:SF268">
    <property type="entry name" value="CALPAIN-2 CATALYTIC SUBUNIT"/>
    <property type="match status" value="1"/>
</dbReference>
<evidence type="ECO:0000256" key="18">
    <source>
        <dbReference type="ARBA" id="ARBA00031308"/>
    </source>
</evidence>
<gene>
    <name evidence="26" type="ORF">NHX12_022427</name>
</gene>
<evidence type="ECO:0000313" key="27">
    <source>
        <dbReference type="Proteomes" id="UP001148018"/>
    </source>
</evidence>
<evidence type="ECO:0000256" key="5">
    <source>
        <dbReference type="ARBA" id="ARBA00007623"/>
    </source>
</evidence>
<evidence type="ECO:0000256" key="22">
    <source>
        <dbReference type="PROSITE-ProRule" id="PRU00239"/>
    </source>
</evidence>
<keyword evidence="12" id="KW-0677">Repeat</keyword>
<dbReference type="InterPro" id="IPR022683">
    <property type="entry name" value="Calpain_III"/>
</dbReference>
<evidence type="ECO:0000256" key="2">
    <source>
        <dbReference type="ARBA" id="ARBA00001913"/>
    </source>
</evidence>
<dbReference type="SUPFAM" id="SSF54001">
    <property type="entry name" value="Cysteine proteinases"/>
    <property type="match status" value="1"/>
</dbReference>
<feature type="active site" evidence="21 22">
    <location>
        <position position="263"/>
    </location>
</feature>
<feature type="domain" description="EF-hand" evidence="24">
    <location>
        <begin position="579"/>
        <end position="614"/>
    </location>
</feature>
<dbReference type="InterPro" id="IPR038765">
    <property type="entry name" value="Papain-like_cys_pep_sf"/>
</dbReference>
<feature type="domain" description="Calpain catalytic" evidence="23">
    <location>
        <begin position="45"/>
        <end position="321"/>
    </location>
</feature>
<name>A0A9Q0EN74_9TELE</name>
<evidence type="ECO:0000256" key="8">
    <source>
        <dbReference type="ARBA" id="ARBA00022475"/>
    </source>
</evidence>
<dbReference type="GO" id="GO:0005886">
    <property type="term" value="C:plasma membrane"/>
    <property type="evidence" value="ECO:0007669"/>
    <property type="project" value="UniProtKB-SubCell"/>
</dbReference>
<dbReference type="GO" id="GO:0003779">
    <property type="term" value="F:actin binding"/>
    <property type="evidence" value="ECO:0007669"/>
    <property type="project" value="InterPro"/>
</dbReference>
<dbReference type="SMART" id="SM00230">
    <property type="entry name" value="CysPc"/>
    <property type="match status" value="1"/>
</dbReference>
<evidence type="ECO:0000256" key="6">
    <source>
        <dbReference type="ARBA" id="ARBA00012481"/>
    </source>
</evidence>
<dbReference type="PROSITE" id="PS50222">
    <property type="entry name" value="EF_HAND_2"/>
    <property type="match status" value="1"/>
</dbReference>
<evidence type="ECO:0000256" key="17">
    <source>
        <dbReference type="ARBA" id="ARBA00030109"/>
    </source>
</evidence>
<evidence type="ECO:0000256" key="1">
    <source>
        <dbReference type="ARBA" id="ARBA00001223"/>
    </source>
</evidence>
<comment type="caution">
    <text evidence="26">The sequence shown here is derived from an EMBL/GenBank/DDBJ whole genome shotgun (WGS) entry which is preliminary data.</text>
</comment>
<dbReference type="PROSITE" id="PS50203">
    <property type="entry name" value="CALPAIN_CAT"/>
    <property type="match status" value="1"/>
</dbReference>
<evidence type="ECO:0000259" key="25">
    <source>
        <dbReference type="PROSITE" id="PS51263"/>
    </source>
</evidence>
<dbReference type="InterPro" id="IPR001300">
    <property type="entry name" value="Peptidase_C2_calpain_cat"/>
</dbReference>
<dbReference type="PANTHER" id="PTHR10183">
    <property type="entry name" value="CALPAIN"/>
    <property type="match status" value="1"/>
</dbReference>
<dbReference type="PROSITE" id="PS00018">
    <property type="entry name" value="EF_HAND_1"/>
    <property type="match status" value="1"/>
</dbReference>
<proteinExistence type="inferred from homology"/>
<dbReference type="Pfam" id="PF01067">
    <property type="entry name" value="Calpain_III"/>
    <property type="match status" value="1"/>
</dbReference>
<dbReference type="InterPro" id="IPR018247">
    <property type="entry name" value="EF_Hand_1_Ca_BS"/>
</dbReference>
<keyword evidence="27" id="KW-1185">Reference proteome</keyword>
<dbReference type="GO" id="GO:0005509">
    <property type="term" value="F:calcium ion binding"/>
    <property type="evidence" value="ECO:0007669"/>
    <property type="project" value="InterPro"/>
</dbReference>
<evidence type="ECO:0000256" key="3">
    <source>
        <dbReference type="ARBA" id="ARBA00004236"/>
    </source>
</evidence>
<evidence type="ECO:0000256" key="19">
    <source>
        <dbReference type="ARBA" id="ARBA00032449"/>
    </source>
</evidence>
<accession>A0A9Q0EN74</accession>
<dbReference type="FunFam" id="2.60.120.380:FF:000001">
    <property type="entry name" value="Calpain-1 catalytic subunit"/>
    <property type="match status" value="1"/>
</dbReference>